<dbReference type="STRING" id="1130798.LBLM1_05935"/>
<dbReference type="OrthoDB" id="9804380at2"/>
<dbReference type="EMBL" id="CP011013">
    <property type="protein sequence ID" value="AJT50615.1"/>
    <property type="molecule type" value="Genomic_DNA"/>
</dbReference>
<evidence type="ECO:0000313" key="1">
    <source>
        <dbReference type="EMBL" id="AJT50615.1"/>
    </source>
</evidence>
<name>A0A0D4CL27_LIMMU</name>
<dbReference type="Proteomes" id="UP000003645">
    <property type="component" value="Chromosome"/>
</dbReference>
<sequence length="643" mass="73931">MKKREILELTQAGYDLDFLASVQPQGNLKRYSRYLEMGDGYVTCLRLNKYPQHGLMHFWGVPLTNNDSTMAVISLGTEDRAEILKQLSRSATEQKIRISGKAKELDNVQSGGTYMDQLRLMSQLSQANEVMKRVYMRIFVYAPTLPELEKRVKMIIRDNGQFGMARYADEQLSDFESIFIPTMHEQDMLNKPQGGLPIQARSIAGSYPFNHVKLEDPNGSYYGYTRTSGEVMFDPFQRDKHRTRSFFFVTGNAGMGKSTLLKKMNDDVFSRGAYIRNFDVSGEYTDQTRHQNGVIIKLDQPENMINPFEIFPTVVNDDGSVDEINSFAQHVTKLKNFFKFLSEDANSDDMTMLDSWIQDFYIDQNLWVRNPQQNINELQITGRSKDEYPTLRDFVLYANERQRKAERDPRIHLTSNMVTSMNRITSTFSNILETKGDMFEGPTRLKDMSNDQVVTFNIQGLLAQGEQIFNAQIYSVLTLLSADIIKNGMKLRKQLKNGTLDMYSIPWYYLNIDEVENIISPKFTFGVEFLASMMEQMRKNFCAITMAAPTIKDLIMNGDSHDPYILAVQKIFSLFQIRFFFQISDDDLPRLQTALGGSTTLDELQSLTRLEKTECLMNINGDRNIQFKVEITAKEKQRYGGGI</sequence>
<organism evidence="1 2">
    <name type="scientific">Limosilactobacillus mucosae LM1</name>
    <dbReference type="NCBI Taxonomy" id="1130798"/>
    <lineage>
        <taxon>Bacteria</taxon>
        <taxon>Bacillati</taxon>
        <taxon>Bacillota</taxon>
        <taxon>Bacilli</taxon>
        <taxon>Lactobacillales</taxon>
        <taxon>Lactobacillaceae</taxon>
        <taxon>Limosilactobacillus</taxon>
    </lineage>
</organism>
<dbReference type="AlphaFoldDB" id="A0A0D4CL27"/>
<accession>A0A0D4CL27</accession>
<protein>
    <submittedName>
        <fullName evidence="1">Conjugal transfer protein</fullName>
    </submittedName>
</protein>
<dbReference type="Gene3D" id="3.40.50.300">
    <property type="entry name" value="P-loop containing nucleotide triphosphate hydrolases"/>
    <property type="match status" value="2"/>
</dbReference>
<keyword evidence="2" id="KW-1185">Reference proteome</keyword>
<dbReference type="SUPFAM" id="SSF52540">
    <property type="entry name" value="P-loop containing nucleoside triphosphate hydrolases"/>
    <property type="match status" value="1"/>
</dbReference>
<proteinExistence type="predicted"/>
<dbReference type="RefSeq" id="WP_006499518.1">
    <property type="nucleotide sequence ID" value="NZ_CP011013.1"/>
</dbReference>
<dbReference type="KEGG" id="lmu:LBLM1_05935"/>
<reference evidence="1 2" key="1">
    <citation type="journal article" date="2012" name="J. Bacteriol.">
        <title>Genome sequence of Lactobacillus mucosae LM1, isolated from piglet feces.</title>
        <authorList>
            <person name="Lee J.H."/>
            <person name="Valeriano V.D."/>
            <person name="Shin Y.R."/>
            <person name="Chae J.P."/>
            <person name="Kim G.B."/>
            <person name="Ham J.S."/>
            <person name="Chun J."/>
            <person name="Kang D.K."/>
        </authorList>
    </citation>
    <scope>NUCLEOTIDE SEQUENCE [LARGE SCALE GENOMIC DNA]</scope>
    <source>
        <strain evidence="1 2">LM1</strain>
    </source>
</reference>
<evidence type="ECO:0000313" key="2">
    <source>
        <dbReference type="Proteomes" id="UP000003645"/>
    </source>
</evidence>
<gene>
    <name evidence="1" type="ORF">LBLM1_05935</name>
</gene>
<dbReference type="HOGENOM" id="CLU_017194_1_0_9"/>
<dbReference type="InterPro" id="IPR027417">
    <property type="entry name" value="P-loop_NTPase"/>
</dbReference>